<proteinExistence type="predicted"/>
<dbReference type="InterPro" id="IPR006842">
    <property type="entry name" value="Transposase_31"/>
</dbReference>
<dbReference type="PANTHER" id="PTHR34611">
    <property type="match status" value="1"/>
</dbReference>
<evidence type="ECO:0000313" key="3">
    <source>
        <dbReference type="Proteomes" id="UP000189670"/>
    </source>
</evidence>
<organism evidence="2 3">
    <name type="scientific">Candidatus Magnetoglobus multicellularis str. Araruama</name>
    <dbReference type="NCBI Taxonomy" id="890399"/>
    <lineage>
        <taxon>Bacteria</taxon>
        <taxon>Pseudomonadati</taxon>
        <taxon>Thermodesulfobacteriota</taxon>
        <taxon>Desulfobacteria</taxon>
        <taxon>Desulfobacterales</taxon>
        <taxon>Desulfobacteraceae</taxon>
        <taxon>Candidatus Magnetoglobus</taxon>
    </lineage>
</organism>
<dbReference type="AlphaFoldDB" id="A0A1V1PEN5"/>
<protein>
    <recommendedName>
        <fullName evidence="1">Transposase (putative) YhgA-like domain-containing protein</fullName>
    </recommendedName>
</protein>
<sequence length="126" mass="15019">MKTIANPHAMFFENVFSRLDIAADFIKNYLPDHIIKDLNLSTVQLERKSFINNQLKGSQSDLLYKIKTIDNKFLFIYILLEHKSYIDRWVLFQLLGYIVQIGDRERMVNKVKEKKREETKPIIDLK</sequence>
<gene>
    <name evidence="2" type="ORF">OMM_07004</name>
</gene>
<evidence type="ECO:0000259" key="1">
    <source>
        <dbReference type="Pfam" id="PF04754"/>
    </source>
</evidence>
<dbReference type="InterPro" id="IPR051699">
    <property type="entry name" value="Rpn/YhgA-like_nuclease"/>
</dbReference>
<evidence type="ECO:0000313" key="2">
    <source>
        <dbReference type="EMBL" id="ETR73337.1"/>
    </source>
</evidence>
<feature type="non-terminal residue" evidence="2">
    <location>
        <position position="126"/>
    </location>
</feature>
<dbReference type="EMBL" id="ATBP01000071">
    <property type="protein sequence ID" value="ETR73337.1"/>
    <property type="molecule type" value="Genomic_DNA"/>
</dbReference>
<accession>A0A1V1PEN5</accession>
<dbReference type="Proteomes" id="UP000189670">
    <property type="component" value="Unassembled WGS sequence"/>
</dbReference>
<dbReference type="Pfam" id="PF04754">
    <property type="entry name" value="Transposase_31"/>
    <property type="match status" value="1"/>
</dbReference>
<feature type="domain" description="Transposase (putative) YhgA-like" evidence="1">
    <location>
        <begin position="6"/>
        <end position="106"/>
    </location>
</feature>
<dbReference type="GO" id="GO:0006310">
    <property type="term" value="P:DNA recombination"/>
    <property type="evidence" value="ECO:0007669"/>
    <property type="project" value="TreeGrafter"/>
</dbReference>
<reference evidence="3" key="1">
    <citation type="submission" date="2012-11" db="EMBL/GenBank/DDBJ databases">
        <authorList>
            <person name="Lucero-Rivera Y.E."/>
            <person name="Tovar-Ramirez D."/>
        </authorList>
    </citation>
    <scope>NUCLEOTIDE SEQUENCE [LARGE SCALE GENOMIC DNA]</scope>
    <source>
        <strain evidence="3">Araruama</strain>
    </source>
</reference>
<name>A0A1V1PEN5_9BACT</name>
<comment type="caution">
    <text evidence="2">The sequence shown here is derived from an EMBL/GenBank/DDBJ whole genome shotgun (WGS) entry which is preliminary data.</text>
</comment>
<dbReference type="GO" id="GO:1990238">
    <property type="term" value="F:double-stranded DNA endonuclease activity"/>
    <property type="evidence" value="ECO:0007669"/>
    <property type="project" value="TreeGrafter"/>
</dbReference>
<dbReference type="PANTHER" id="PTHR34611:SF2">
    <property type="entry name" value="INACTIVE RECOMBINATION-PROMOTING NUCLEASE-LIKE PROTEIN RPNE-RELATED"/>
    <property type="match status" value="1"/>
</dbReference>